<dbReference type="PIRSF" id="PIRSF015697">
    <property type="entry name" value="UCP015697"/>
    <property type="match status" value="1"/>
</dbReference>
<evidence type="ECO:0000259" key="2">
    <source>
        <dbReference type="Pfam" id="PF01579"/>
    </source>
</evidence>
<dbReference type="EMBL" id="CP092624">
    <property type="protein sequence ID" value="UMM32115.1"/>
    <property type="molecule type" value="Genomic_DNA"/>
</dbReference>
<sequence length="210" mass="24104">MYTFKVYRMTFWIITIFVIAISSSTSHGASLATEESKDHNCTLGDGLKAISCVFKMQDFLEKVEDLNLDNKAETANFKSSCDSLRECFTSLDCKTSSTDQETSDISGMIKTYCDTIVYISTDFVECSDKLEDKSSQCFEDWDPFPEDVSKETDPVKKKEKRKLACKNFFGKDNCLKHEITTMCSEEEWKGFKNHFISLSNMTRQCDFHEL</sequence>
<dbReference type="AlphaFoldDB" id="A0AAE9F107"/>
<reference evidence="3 4" key="1">
    <citation type="submission" date="2022-04" db="EMBL/GenBank/DDBJ databases">
        <title>Chromosome-level reference genomes for two strains of Caenorhabditis briggsae: an improved platform for comparative genomics.</title>
        <authorList>
            <person name="Stevens L."/>
            <person name="Andersen E."/>
        </authorList>
    </citation>
    <scope>NUCLEOTIDE SEQUENCE [LARGE SCALE GENOMIC DNA]</scope>
    <source>
        <strain evidence="3">VX34</strain>
        <tissue evidence="3">Whole-organism</tissue>
    </source>
</reference>
<keyword evidence="1" id="KW-0732">Signal</keyword>
<feature type="chain" id="PRO_5042096071" description="T20D4.11-like domain-containing protein" evidence="1">
    <location>
        <begin position="29"/>
        <end position="210"/>
    </location>
</feature>
<evidence type="ECO:0000313" key="3">
    <source>
        <dbReference type="EMBL" id="UMM32115.1"/>
    </source>
</evidence>
<dbReference type="InterPro" id="IPR016638">
    <property type="entry name" value="UPF0376"/>
</dbReference>
<name>A0AAE9F107_CAEBR</name>
<dbReference type="Proteomes" id="UP000829354">
    <property type="component" value="Chromosome V"/>
</dbReference>
<dbReference type="PANTHER" id="PTHR21453">
    <property type="entry name" value="DUF19 DOMAIN-CONTAINING PROTEIN-RELATED-RELATED"/>
    <property type="match status" value="1"/>
</dbReference>
<organism evidence="3 4">
    <name type="scientific">Caenorhabditis briggsae</name>
    <dbReference type="NCBI Taxonomy" id="6238"/>
    <lineage>
        <taxon>Eukaryota</taxon>
        <taxon>Metazoa</taxon>
        <taxon>Ecdysozoa</taxon>
        <taxon>Nematoda</taxon>
        <taxon>Chromadorea</taxon>
        <taxon>Rhabditida</taxon>
        <taxon>Rhabditina</taxon>
        <taxon>Rhabditomorpha</taxon>
        <taxon>Rhabditoidea</taxon>
        <taxon>Rhabditidae</taxon>
        <taxon>Peloderinae</taxon>
        <taxon>Caenorhabditis</taxon>
    </lineage>
</organism>
<proteinExistence type="predicted"/>
<dbReference type="PANTHER" id="PTHR21453:SF4">
    <property type="entry name" value="DUF19 DOMAIN-CONTAINING PROTEIN"/>
    <property type="match status" value="1"/>
</dbReference>
<dbReference type="InterPro" id="IPR002542">
    <property type="entry name" value="T20D4.11-like_dom"/>
</dbReference>
<feature type="signal peptide" evidence="1">
    <location>
        <begin position="1"/>
        <end position="28"/>
    </location>
</feature>
<protein>
    <recommendedName>
        <fullName evidence="2">T20D4.11-like domain-containing protein</fullName>
    </recommendedName>
</protein>
<accession>A0AAE9F107</accession>
<dbReference type="Pfam" id="PF01579">
    <property type="entry name" value="DUF19"/>
    <property type="match status" value="1"/>
</dbReference>
<evidence type="ECO:0000313" key="4">
    <source>
        <dbReference type="Proteomes" id="UP000829354"/>
    </source>
</evidence>
<feature type="domain" description="T20D4.11-like" evidence="2">
    <location>
        <begin position="41"/>
        <end position="206"/>
    </location>
</feature>
<gene>
    <name evidence="3" type="ORF">L5515_006034</name>
</gene>
<keyword evidence="4" id="KW-1185">Reference proteome</keyword>
<evidence type="ECO:0000256" key="1">
    <source>
        <dbReference type="SAM" id="SignalP"/>
    </source>
</evidence>